<dbReference type="InterPro" id="IPR042226">
    <property type="entry name" value="eFR1_2_sf"/>
</dbReference>
<dbReference type="GO" id="GO:0046872">
    <property type="term" value="F:metal ion binding"/>
    <property type="evidence" value="ECO:0007669"/>
    <property type="project" value="UniProtKB-KW"/>
</dbReference>
<dbReference type="GO" id="GO:0032790">
    <property type="term" value="P:ribosome disassembly"/>
    <property type="evidence" value="ECO:0007669"/>
    <property type="project" value="TreeGrafter"/>
</dbReference>
<dbReference type="SUPFAM" id="SSF53137">
    <property type="entry name" value="Translational machinery components"/>
    <property type="match status" value="1"/>
</dbReference>
<dbReference type="InterPro" id="IPR029064">
    <property type="entry name" value="Ribosomal_eL30-like_sf"/>
</dbReference>
<name>A0A7J7IN93_9RHOD</name>
<sequence length="394" mass="44431">MKLLKRSVHLKEQRFEVTLQAENSEDLWHVYNLVEAGDLVRATTWRKVTNTAASEQRASSKNTERVRLILTVKVNQADYDPETPSLRIQGVNVSENEYVKRLQHHTLELVPGVKFTLTKFHFDRLHLRTLEAACDPAATADMLVCVMEEGLAHLCLVNSTSTILRARIQQHVPSKLQRAATAFGARDKAMNRFFEAITQALLQQVDFDKVRCVVIASPGYLREQFLEYLFSEASRRDLRPILEHKKQFLSLPVGSGRLQSVQEVLASAEAASLIADTKAAANLRLLQSFYDQMNQDSDRALYGPDQVEKAAEMGAVEHLLIADSLFRHRDVQTRKRFVALVDQVESTGGKMHLFCSTHATGQQLVDIGGVAALLRFPWMNDDDDDDDNDHHGTL</sequence>
<protein>
    <recommendedName>
        <fullName evidence="6">Protein pelota homolog</fullName>
    </recommendedName>
</protein>
<evidence type="ECO:0000256" key="1">
    <source>
        <dbReference type="ARBA" id="ARBA00001968"/>
    </source>
</evidence>
<dbReference type="GO" id="GO:0070481">
    <property type="term" value="P:nuclear-transcribed mRNA catabolic process, non-stop decay"/>
    <property type="evidence" value="ECO:0007669"/>
    <property type="project" value="InterPro"/>
</dbReference>
<evidence type="ECO:0000256" key="4">
    <source>
        <dbReference type="ARBA" id="ARBA00022490"/>
    </source>
</evidence>
<dbReference type="NCBIfam" id="TIGR00111">
    <property type="entry name" value="pelota"/>
    <property type="match status" value="1"/>
</dbReference>
<dbReference type="InterPro" id="IPR038069">
    <property type="entry name" value="Pelota/DOM34_N"/>
</dbReference>
<dbReference type="FunFam" id="2.30.30.870:FF:000001">
    <property type="entry name" value="Protein pelota homolog"/>
    <property type="match status" value="1"/>
</dbReference>
<dbReference type="InterPro" id="IPR058547">
    <property type="entry name" value="Pelota_N"/>
</dbReference>
<dbReference type="InterPro" id="IPR005140">
    <property type="entry name" value="eRF1_Pelota-like_N"/>
</dbReference>
<dbReference type="PANTHER" id="PTHR10853">
    <property type="entry name" value="PELOTA"/>
    <property type="match status" value="1"/>
</dbReference>
<dbReference type="InterPro" id="IPR005141">
    <property type="entry name" value="eRF1_2"/>
</dbReference>
<dbReference type="AlphaFoldDB" id="A0A7J7IN93"/>
<dbReference type="GO" id="GO:0071025">
    <property type="term" value="P:RNA surveillance"/>
    <property type="evidence" value="ECO:0007669"/>
    <property type="project" value="InterPro"/>
</dbReference>
<dbReference type="OrthoDB" id="10249111at2759"/>
<evidence type="ECO:0000256" key="2">
    <source>
        <dbReference type="ARBA" id="ARBA00004496"/>
    </source>
</evidence>
<dbReference type="Gene3D" id="3.30.420.60">
    <property type="entry name" value="eRF1 domain 2"/>
    <property type="match status" value="1"/>
</dbReference>
<dbReference type="SUPFAM" id="SSF159065">
    <property type="entry name" value="Dom34/Pelota N-terminal domain-like"/>
    <property type="match status" value="1"/>
</dbReference>
<comment type="similarity">
    <text evidence="3 6">Belongs to the eukaryotic release factor 1 family. Pelota subfamily.</text>
</comment>
<dbReference type="Gene3D" id="2.30.30.870">
    <property type="entry name" value="Pelota, domain A"/>
    <property type="match status" value="1"/>
</dbReference>
<dbReference type="Pfam" id="PF26356">
    <property type="entry name" value="Pelota_N"/>
    <property type="match status" value="1"/>
</dbReference>
<dbReference type="InterPro" id="IPR005142">
    <property type="entry name" value="eRF1_3"/>
</dbReference>
<evidence type="ECO:0000256" key="6">
    <source>
        <dbReference type="RuleBase" id="RU362019"/>
    </source>
</evidence>
<evidence type="ECO:0000259" key="7">
    <source>
        <dbReference type="SMART" id="SM01194"/>
    </source>
</evidence>
<comment type="subcellular location">
    <subcellularLocation>
        <location evidence="2 6">Cytoplasm</location>
    </subcellularLocation>
</comment>
<dbReference type="SMART" id="SM01194">
    <property type="entry name" value="eRF1_1"/>
    <property type="match status" value="1"/>
</dbReference>
<comment type="caution">
    <text evidence="8">The sequence shown here is derived from an EMBL/GenBank/DDBJ whole genome shotgun (WGS) entry which is preliminary data.</text>
</comment>
<keyword evidence="9" id="KW-1185">Reference proteome</keyword>
<dbReference type="SUPFAM" id="SSF55315">
    <property type="entry name" value="L30e-like"/>
    <property type="match status" value="1"/>
</dbReference>
<dbReference type="FunFam" id="3.30.1330.30:FF:000008">
    <property type="entry name" value="Protein pelota homolog"/>
    <property type="match status" value="1"/>
</dbReference>
<reference evidence="8 9" key="1">
    <citation type="journal article" date="2020" name="J. Phycol.">
        <title>Comparative genome analysis reveals Cyanidiococcus gen. nov., a new extremophilic red algal genus sister to Cyanidioschyzon (Cyanidioschyzonaceae, Rhodophyta).</title>
        <authorList>
            <person name="Liu S.-L."/>
            <person name="Chiang Y.-R."/>
            <person name="Yoon H.S."/>
            <person name="Fu H.-Y."/>
        </authorList>
    </citation>
    <scope>NUCLEOTIDE SEQUENCE [LARGE SCALE GENOMIC DNA]</scope>
    <source>
        <strain evidence="8 9">THAL066</strain>
    </source>
</reference>
<evidence type="ECO:0000256" key="3">
    <source>
        <dbReference type="ARBA" id="ARBA00009504"/>
    </source>
</evidence>
<accession>A0A7J7IN93</accession>
<dbReference type="Proteomes" id="UP000530660">
    <property type="component" value="Unassembled WGS sequence"/>
</dbReference>
<evidence type="ECO:0000313" key="8">
    <source>
        <dbReference type="EMBL" id="KAF6004169.1"/>
    </source>
</evidence>
<dbReference type="Pfam" id="PF03464">
    <property type="entry name" value="eRF1_2"/>
    <property type="match status" value="1"/>
</dbReference>
<dbReference type="GO" id="GO:0070651">
    <property type="term" value="P:nonfunctional rRNA decay"/>
    <property type="evidence" value="ECO:0007669"/>
    <property type="project" value="TreeGrafter"/>
</dbReference>
<dbReference type="Pfam" id="PF03465">
    <property type="entry name" value="eRF1_3"/>
    <property type="match status" value="1"/>
</dbReference>
<evidence type="ECO:0000256" key="5">
    <source>
        <dbReference type="ARBA" id="ARBA00022723"/>
    </source>
</evidence>
<dbReference type="Gene3D" id="3.30.1330.30">
    <property type="match status" value="1"/>
</dbReference>
<comment type="function">
    <text evidence="6">Component of the Pelota-HBS1L complex, a complex that recognizes stalled ribosomes and triggers the No-Go Decay (NGD) pathway. In the Pelota-HBS1L complex, pelo recognizes ribosomes stalled at the 3' end of an mRNA and engages stalled ribosomes by destabilizing mRNA in the mRNA channel.</text>
</comment>
<dbReference type="GO" id="GO:0005737">
    <property type="term" value="C:cytoplasm"/>
    <property type="evidence" value="ECO:0007669"/>
    <property type="project" value="UniProtKB-SubCell"/>
</dbReference>
<keyword evidence="4 6" id="KW-0963">Cytoplasm</keyword>
<dbReference type="PANTHER" id="PTHR10853:SF0">
    <property type="entry name" value="PROTEIN PELOTA HOMOLOG"/>
    <property type="match status" value="1"/>
</dbReference>
<dbReference type="InterPro" id="IPR004405">
    <property type="entry name" value="TF_pelota"/>
</dbReference>
<feature type="domain" description="eRF1/Pelota-like N-terminal" evidence="7">
    <location>
        <begin position="1"/>
        <end position="135"/>
    </location>
</feature>
<dbReference type="EMBL" id="VWRR01000004">
    <property type="protein sequence ID" value="KAF6004169.1"/>
    <property type="molecule type" value="Genomic_DNA"/>
</dbReference>
<evidence type="ECO:0000313" key="9">
    <source>
        <dbReference type="Proteomes" id="UP000530660"/>
    </source>
</evidence>
<dbReference type="GO" id="GO:0070966">
    <property type="term" value="P:nuclear-transcribed mRNA catabolic process, no-go decay"/>
    <property type="evidence" value="ECO:0007669"/>
    <property type="project" value="InterPro"/>
</dbReference>
<gene>
    <name evidence="8" type="ORF">F1559_003037</name>
</gene>
<proteinExistence type="inferred from homology"/>
<organism evidence="8 9">
    <name type="scientific">Cyanidiococcus yangmingshanensis</name>
    <dbReference type="NCBI Taxonomy" id="2690220"/>
    <lineage>
        <taxon>Eukaryota</taxon>
        <taxon>Rhodophyta</taxon>
        <taxon>Bangiophyceae</taxon>
        <taxon>Cyanidiales</taxon>
        <taxon>Cyanidiaceae</taxon>
        <taxon>Cyanidiococcus</taxon>
    </lineage>
</organism>
<comment type="cofactor">
    <cofactor evidence="1 6">
        <name>a divalent metal cation</name>
        <dbReference type="ChEBI" id="CHEBI:60240"/>
    </cofactor>
</comment>
<keyword evidence="5 6" id="KW-0479">Metal-binding</keyword>